<dbReference type="RefSeq" id="WP_118494805.1">
    <property type="nucleotide sequence ID" value="NZ_CATXGJ010000039.1"/>
</dbReference>
<feature type="domain" description="Calcineurin-like phosphoesterase" evidence="2">
    <location>
        <begin position="30"/>
        <end position="259"/>
    </location>
</feature>
<accession>A0A415SWE0</accession>
<dbReference type="SUPFAM" id="SSF56300">
    <property type="entry name" value="Metallo-dependent phosphatases"/>
    <property type="match status" value="1"/>
</dbReference>
<dbReference type="Pfam" id="PF00149">
    <property type="entry name" value="Metallophos"/>
    <property type="match status" value="1"/>
</dbReference>
<dbReference type="Gene3D" id="3.60.21.10">
    <property type="match status" value="1"/>
</dbReference>
<dbReference type="InterPro" id="IPR011230">
    <property type="entry name" value="PAP14/16/28/29"/>
</dbReference>
<sequence length="327" mass="36993">MKKLLCIYYLLCIATLAYAQDLRFNANGKFKIVQFTDVHYIFNDSRAEVAIERINEVLNAENPNLVMFTGDIIYGKPAEEGMRTVLEQVSKRKIPFAVTFGNHDDEQGLSREELLKIIQRIPYSLTSTTKGISGTTNFILPIKSSDGQKDAEILYVFDSHSYSQIKGVRGYDYIDFNQIQWYRENSTKYTQTNGGTPLPSLAFFHIPLPEYNQAAADENAALLGTRKEKACAPVLNSGLFTAMKEMGDIEGVFVGHDHDNDYAVMWQGILLVYGRYTGGNTVYNNLSNGARIIELTEGEKGFCTWIRTKNHTEQEVKFPESFLKPNK</sequence>
<dbReference type="PANTHER" id="PTHR32440:SF11">
    <property type="entry name" value="METALLOPHOSPHOESTERASE DOMAIN-CONTAINING PROTEIN"/>
    <property type="match status" value="1"/>
</dbReference>
<protein>
    <submittedName>
        <fullName evidence="3">Metallophosphatase</fullName>
    </submittedName>
</protein>
<comment type="caution">
    <text evidence="3">The sequence shown here is derived from an EMBL/GenBank/DDBJ whole genome shotgun (WGS) entry which is preliminary data.</text>
</comment>
<proteinExistence type="predicted"/>
<gene>
    <name evidence="3" type="ORF">DWZ34_14470</name>
</gene>
<dbReference type="InterPro" id="IPR029052">
    <property type="entry name" value="Metallo-depent_PP-like"/>
</dbReference>
<feature type="chain" id="PRO_5018994193" evidence="1">
    <location>
        <begin position="20"/>
        <end position="327"/>
    </location>
</feature>
<evidence type="ECO:0000259" key="2">
    <source>
        <dbReference type="Pfam" id="PF00149"/>
    </source>
</evidence>
<evidence type="ECO:0000313" key="4">
    <source>
        <dbReference type="Proteomes" id="UP000285109"/>
    </source>
</evidence>
<dbReference type="CDD" id="cd07383">
    <property type="entry name" value="MPP_Dcr2"/>
    <property type="match status" value="1"/>
</dbReference>
<evidence type="ECO:0000313" key="3">
    <source>
        <dbReference type="EMBL" id="RHM93378.1"/>
    </source>
</evidence>
<dbReference type="Proteomes" id="UP000285109">
    <property type="component" value="Unassembled WGS sequence"/>
</dbReference>
<evidence type="ECO:0000256" key="1">
    <source>
        <dbReference type="SAM" id="SignalP"/>
    </source>
</evidence>
<feature type="signal peptide" evidence="1">
    <location>
        <begin position="1"/>
        <end position="19"/>
    </location>
</feature>
<dbReference type="InterPro" id="IPR004843">
    <property type="entry name" value="Calcineurin-like_PHP"/>
</dbReference>
<keyword evidence="1" id="KW-0732">Signal</keyword>
<dbReference type="AlphaFoldDB" id="A0A415SWE0"/>
<dbReference type="GO" id="GO:0005737">
    <property type="term" value="C:cytoplasm"/>
    <property type="evidence" value="ECO:0007669"/>
    <property type="project" value="TreeGrafter"/>
</dbReference>
<dbReference type="GO" id="GO:0016788">
    <property type="term" value="F:hydrolase activity, acting on ester bonds"/>
    <property type="evidence" value="ECO:0007669"/>
    <property type="project" value="TreeGrafter"/>
</dbReference>
<dbReference type="PANTHER" id="PTHR32440">
    <property type="entry name" value="PHOSPHATASE DCR2-RELATED-RELATED"/>
    <property type="match status" value="1"/>
</dbReference>
<name>A0A415SWE0_9BACT</name>
<reference evidence="3 4" key="1">
    <citation type="submission" date="2018-08" db="EMBL/GenBank/DDBJ databases">
        <title>A genome reference for cultivated species of the human gut microbiota.</title>
        <authorList>
            <person name="Zou Y."/>
            <person name="Xue W."/>
            <person name="Luo G."/>
        </authorList>
    </citation>
    <scope>NUCLEOTIDE SEQUENCE [LARGE SCALE GENOMIC DNA]</scope>
    <source>
        <strain evidence="3 4">AF31-28B-AC</strain>
    </source>
</reference>
<dbReference type="PIRSF" id="PIRSF030250">
    <property type="entry name" value="Ptase_At2g46880"/>
    <property type="match status" value="1"/>
</dbReference>
<organism evidence="3 4">
    <name type="scientific">Phocaeicola plebeius</name>
    <dbReference type="NCBI Taxonomy" id="310297"/>
    <lineage>
        <taxon>Bacteria</taxon>
        <taxon>Pseudomonadati</taxon>
        <taxon>Bacteroidota</taxon>
        <taxon>Bacteroidia</taxon>
        <taxon>Bacteroidales</taxon>
        <taxon>Bacteroidaceae</taxon>
        <taxon>Phocaeicola</taxon>
    </lineage>
</organism>
<dbReference type="EMBL" id="QRQK01000034">
    <property type="protein sequence ID" value="RHM93378.1"/>
    <property type="molecule type" value="Genomic_DNA"/>
</dbReference>